<comment type="caution">
    <text evidence="1">The sequence shown here is derived from an EMBL/GenBank/DDBJ whole genome shotgun (WGS) entry which is preliminary data.</text>
</comment>
<dbReference type="AlphaFoldDB" id="A0A7V4E5R8"/>
<gene>
    <name evidence="1" type="ORF">ENU66_04700</name>
</gene>
<protein>
    <submittedName>
        <fullName evidence="1">Uncharacterized protein</fullName>
    </submittedName>
</protein>
<name>A0A7V4E5R8_UNCW3</name>
<evidence type="ECO:0000313" key="1">
    <source>
        <dbReference type="EMBL" id="HGL17609.1"/>
    </source>
</evidence>
<organism evidence="1">
    <name type="scientific">candidate division WOR-3 bacterium</name>
    <dbReference type="NCBI Taxonomy" id="2052148"/>
    <lineage>
        <taxon>Bacteria</taxon>
        <taxon>Bacteria division WOR-3</taxon>
    </lineage>
</organism>
<proteinExistence type="predicted"/>
<dbReference type="EMBL" id="DTDJ01000031">
    <property type="protein sequence ID" value="HGL17609.1"/>
    <property type="molecule type" value="Genomic_DNA"/>
</dbReference>
<sequence length="141" mass="17338">MMKCDLCNRILKYDEEIIEIKRKFAHGLREFEITGTICNWCYKNFHNFPNKIVFDGEKWWYISDPALYDENSKLTINPYERMAFKEFNPWRRIWEINTRHGKFKVSFYWMFKKGGIRKGPYFWNPNRSDVYTSPKQIRAVR</sequence>
<accession>A0A7V4E5R8</accession>
<reference evidence="1" key="1">
    <citation type="journal article" date="2020" name="mSystems">
        <title>Genome- and Community-Level Interaction Insights into Carbon Utilization and Element Cycling Functions of Hydrothermarchaeota in Hydrothermal Sediment.</title>
        <authorList>
            <person name="Zhou Z."/>
            <person name="Liu Y."/>
            <person name="Xu W."/>
            <person name="Pan J."/>
            <person name="Luo Z.H."/>
            <person name="Li M."/>
        </authorList>
    </citation>
    <scope>NUCLEOTIDE SEQUENCE [LARGE SCALE GENOMIC DNA]</scope>
    <source>
        <strain evidence="1">SpSt-69</strain>
    </source>
</reference>